<protein>
    <submittedName>
        <fullName evidence="1">Uncharacterized protein</fullName>
    </submittedName>
</protein>
<keyword evidence="2" id="KW-1185">Reference proteome</keyword>
<gene>
    <name evidence="1" type="ORF">AMATHDRAFT_5851</name>
</gene>
<dbReference type="EMBL" id="KZ302065">
    <property type="protein sequence ID" value="PFH48355.1"/>
    <property type="molecule type" value="Genomic_DNA"/>
</dbReference>
<reference evidence="1 2" key="1">
    <citation type="submission" date="2014-02" db="EMBL/GenBank/DDBJ databases">
        <title>Transposable element dynamics among asymbiotic and ectomycorrhizal Amanita fungi.</title>
        <authorList>
            <consortium name="DOE Joint Genome Institute"/>
            <person name="Hess J."/>
            <person name="Skrede I."/>
            <person name="Wolfe B."/>
            <person name="LaButti K."/>
            <person name="Ohm R.A."/>
            <person name="Grigoriev I.V."/>
            <person name="Pringle A."/>
        </authorList>
    </citation>
    <scope>NUCLEOTIDE SEQUENCE [LARGE SCALE GENOMIC DNA]</scope>
    <source>
        <strain evidence="1 2">SKay4041</strain>
    </source>
</reference>
<dbReference type="Proteomes" id="UP000242287">
    <property type="component" value="Unassembled WGS sequence"/>
</dbReference>
<organism evidence="1 2">
    <name type="scientific">Amanita thiersii Skay4041</name>
    <dbReference type="NCBI Taxonomy" id="703135"/>
    <lineage>
        <taxon>Eukaryota</taxon>
        <taxon>Fungi</taxon>
        <taxon>Dikarya</taxon>
        <taxon>Basidiomycota</taxon>
        <taxon>Agaricomycotina</taxon>
        <taxon>Agaricomycetes</taxon>
        <taxon>Agaricomycetidae</taxon>
        <taxon>Agaricales</taxon>
        <taxon>Pluteineae</taxon>
        <taxon>Amanitaceae</taxon>
        <taxon>Amanita</taxon>
    </lineage>
</organism>
<name>A0A2A9NBG5_9AGAR</name>
<evidence type="ECO:0000313" key="2">
    <source>
        <dbReference type="Proteomes" id="UP000242287"/>
    </source>
</evidence>
<proteinExistence type="predicted"/>
<accession>A0A2A9NBG5</accession>
<evidence type="ECO:0000313" key="1">
    <source>
        <dbReference type="EMBL" id="PFH48355.1"/>
    </source>
</evidence>
<dbReference type="AlphaFoldDB" id="A0A2A9NBG5"/>
<sequence length="110" mass="11998">MSAQQHLGSDLDTILDCLPNWTIDKAVEPLVGSKHVTSRNSESSAVGKMKEISDSNLVPTKSLWSELVRYFWMSASSEGKNVEDIRLDNFLITAGAAYASELDSSMEAAC</sequence>